<evidence type="ECO:0000256" key="6">
    <source>
        <dbReference type="ARBA" id="ARBA00022842"/>
    </source>
</evidence>
<dbReference type="InterPro" id="IPR050556">
    <property type="entry name" value="Type_II_TA_system_RNase"/>
</dbReference>
<dbReference type="GO" id="GO:0000287">
    <property type="term" value="F:magnesium ion binding"/>
    <property type="evidence" value="ECO:0007669"/>
    <property type="project" value="UniProtKB-UniRule"/>
</dbReference>
<comment type="caution">
    <text evidence="10">The sequence shown here is derived from an EMBL/GenBank/DDBJ whole genome shotgun (WGS) entry which is preliminary data.</text>
</comment>
<dbReference type="HAMAP" id="MF_00265">
    <property type="entry name" value="VapC_Nob1"/>
    <property type="match status" value="1"/>
</dbReference>
<dbReference type="Gene3D" id="3.40.50.1010">
    <property type="entry name" value="5'-nuclease"/>
    <property type="match status" value="1"/>
</dbReference>
<protein>
    <recommendedName>
        <fullName evidence="8">Ribonuclease VapC</fullName>
        <shortName evidence="8">RNase VapC</shortName>
        <ecNumber evidence="8">3.1.-.-</ecNumber>
    </recommendedName>
    <alternativeName>
        <fullName evidence="8">Toxin VapC</fullName>
    </alternativeName>
</protein>
<sequence>MIIADTNVVSELFKPTPDPRVIAWLENASDVTITAVTVGEIWAGIENLPDGRRKTGLRELAEDLFSEFGAEIQDYDFAAAHIYGQIVSARRRLGRPIGYADAQIASICAANGWPVATRNVKDFTDIGIEVINPWDG</sequence>
<evidence type="ECO:0000313" key="11">
    <source>
        <dbReference type="Proteomes" id="UP000471166"/>
    </source>
</evidence>
<evidence type="ECO:0000256" key="4">
    <source>
        <dbReference type="ARBA" id="ARBA00022723"/>
    </source>
</evidence>
<reference evidence="10 11" key="1">
    <citation type="submission" date="2020-01" db="EMBL/GenBank/DDBJ databases">
        <title>Genetics and antimicrobial susceptibilities of Nocardia species isolated from the soil; a comparison with species isolated from humans.</title>
        <authorList>
            <person name="Carrasco G."/>
            <person name="Monzon S."/>
            <person name="Sansegundo M."/>
            <person name="Garcia E."/>
            <person name="Garrido N."/>
            <person name="Medina M.J."/>
            <person name="Villalon P."/>
            <person name="Ramirez-Arocha A.C."/>
            <person name="Jimenez P."/>
            <person name="Cuesta I."/>
            <person name="Valdezate S."/>
        </authorList>
    </citation>
    <scope>NUCLEOTIDE SEQUENCE [LARGE SCALE GENOMIC DNA]</scope>
    <source>
        <strain evidence="10 11">CNM20110626</strain>
    </source>
</reference>
<evidence type="ECO:0000256" key="1">
    <source>
        <dbReference type="ARBA" id="ARBA00001946"/>
    </source>
</evidence>
<dbReference type="Proteomes" id="UP000471166">
    <property type="component" value="Unassembled WGS sequence"/>
</dbReference>
<keyword evidence="6 8" id="KW-0460">Magnesium</keyword>
<dbReference type="EC" id="3.1.-.-" evidence="8"/>
<feature type="binding site" evidence="8">
    <location>
        <position position="5"/>
    </location>
    <ligand>
        <name>Mg(2+)</name>
        <dbReference type="ChEBI" id="CHEBI:18420"/>
    </ligand>
</feature>
<dbReference type="GO" id="GO:0016787">
    <property type="term" value="F:hydrolase activity"/>
    <property type="evidence" value="ECO:0007669"/>
    <property type="project" value="UniProtKB-KW"/>
</dbReference>
<evidence type="ECO:0000256" key="8">
    <source>
        <dbReference type="HAMAP-Rule" id="MF_00265"/>
    </source>
</evidence>
<dbReference type="Pfam" id="PF01850">
    <property type="entry name" value="PIN"/>
    <property type="match status" value="1"/>
</dbReference>
<dbReference type="SUPFAM" id="SSF88723">
    <property type="entry name" value="PIN domain-like"/>
    <property type="match status" value="1"/>
</dbReference>
<evidence type="ECO:0000256" key="2">
    <source>
        <dbReference type="ARBA" id="ARBA00022649"/>
    </source>
</evidence>
<comment type="cofactor">
    <cofactor evidence="1 8">
        <name>Mg(2+)</name>
        <dbReference type="ChEBI" id="CHEBI:18420"/>
    </cofactor>
</comment>
<dbReference type="PANTHER" id="PTHR33653">
    <property type="entry name" value="RIBONUCLEASE VAPC2"/>
    <property type="match status" value="1"/>
</dbReference>
<accession>A0A6P1CX53</accession>
<dbReference type="PANTHER" id="PTHR33653:SF1">
    <property type="entry name" value="RIBONUCLEASE VAPC2"/>
    <property type="match status" value="1"/>
</dbReference>
<evidence type="ECO:0000256" key="3">
    <source>
        <dbReference type="ARBA" id="ARBA00022722"/>
    </source>
</evidence>
<keyword evidence="5 8" id="KW-0378">Hydrolase</keyword>
<dbReference type="InterPro" id="IPR022907">
    <property type="entry name" value="VapC_family"/>
</dbReference>
<dbReference type="InterPro" id="IPR002716">
    <property type="entry name" value="PIN_dom"/>
</dbReference>
<evidence type="ECO:0000313" key="10">
    <source>
        <dbReference type="EMBL" id="NEW34745.1"/>
    </source>
</evidence>
<dbReference type="InterPro" id="IPR029060">
    <property type="entry name" value="PIN-like_dom_sf"/>
</dbReference>
<comment type="function">
    <text evidence="8">Toxic component of a toxin-antitoxin (TA) system. An RNase.</text>
</comment>
<dbReference type="GO" id="GO:0004540">
    <property type="term" value="F:RNA nuclease activity"/>
    <property type="evidence" value="ECO:0007669"/>
    <property type="project" value="InterPro"/>
</dbReference>
<feature type="domain" description="PIN" evidence="9">
    <location>
        <begin position="2"/>
        <end position="125"/>
    </location>
</feature>
<dbReference type="EMBL" id="JAAGVB010000032">
    <property type="protein sequence ID" value="NEW34745.1"/>
    <property type="molecule type" value="Genomic_DNA"/>
</dbReference>
<dbReference type="RefSeq" id="WP_014352742.1">
    <property type="nucleotide sequence ID" value="NZ_AP026975.1"/>
</dbReference>
<keyword evidence="4 8" id="KW-0479">Metal-binding</keyword>
<organism evidence="10 11">
    <name type="scientific">Nocardia cyriacigeorgica</name>
    <dbReference type="NCBI Taxonomy" id="135487"/>
    <lineage>
        <taxon>Bacteria</taxon>
        <taxon>Bacillati</taxon>
        <taxon>Actinomycetota</taxon>
        <taxon>Actinomycetes</taxon>
        <taxon>Mycobacteriales</taxon>
        <taxon>Nocardiaceae</taxon>
        <taxon>Nocardia</taxon>
    </lineage>
</organism>
<dbReference type="CDD" id="cd18731">
    <property type="entry name" value="PIN_NgFitB-like"/>
    <property type="match status" value="1"/>
</dbReference>
<keyword evidence="2 8" id="KW-1277">Toxin-antitoxin system</keyword>
<keyword evidence="8" id="KW-0800">Toxin</keyword>
<gene>
    <name evidence="8" type="primary">vapC</name>
    <name evidence="10" type="ORF">GV791_19595</name>
</gene>
<dbReference type="AlphaFoldDB" id="A0A6P1CX53"/>
<name>A0A6P1CX53_9NOCA</name>
<comment type="similarity">
    <text evidence="7 8">Belongs to the PINc/VapC protein family.</text>
</comment>
<feature type="binding site" evidence="8">
    <location>
        <position position="101"/>
    </location>
    <ligand>
        <name>Mg(2+)</name>
        <dbReference type="ChEBI" id="CHEBI:18420"/>
    </ligand>
</feature>
<evidence type="ECO:0000256" key="5">
    <source>
        <dbReference type="ARBA" id="ARBA00022801"/>
    </source>
</evidence>
<keyword evidence="3 8" id="KW-0540">Nuclease</keyword>
<dbReference type="GO" id="GO:0090729">
    <property type="term" value="F:toxin activity"/>
    <property type="evidence" value="ECO:0007669"/>
    <property type="project" value="UniProtKB-KW"/>
</dbReference>
<dbReference type="OMA" id="HAPENDA"/>
<evidence type="ECO:0000259" key="9">
    <source>
        <dbReference type="Pfam" id="PF01850"/>
    </source>
</evidence>
<proteinExistence type="inferred from homology"/>
<evidence type="ECO:0000256" key="7">
    <source>
        <dbReference type="ARBA" id="ARBA00038093"/>
    </source>
</evidence>